<feature type="transmembrane region" description="Helical" evidence="5">
    <location>
        <begin position="201"/>
        <end position="219"/>
    </location>
</feature>
<comment type="function">
    <text evidence="5">Part of the twin-arginine translocation (Tat) system that transports large folded proteins containing a characteristic twin-arginine motif in their signal peptide across membranes.</text>
</comment>
<keyword evidence="5" id="KW-0813">Transport</keyword>
<protein>
    <recommendedName>
        <fullName evidence="5">Sec-independent protein translocase protein TatC</fullName>
    </recommendedName>
</protein>
<dbReference type="PRINTS" id="PR01840">
    <property type="entry name" value="TATCFAMILY"/>
</dbReference>
<evidence type="ECO:0000256" key="2">
    <source>
        <dbReference type="ARBA" id="ARBA00022692"/>
    </source>
</evidence>
<comment type="subunit">
    <text evidence="5">Forms a complex with TatA.</text>
</comment>
<feature type="transmembrane region" description="Helical" evidence="5">
    <location>
        <begin position="73"/>
        <end position="94"/>
    </location>
</feature>
<sequence>MGQDAKKQGKEENLMPILEHIGELRKRLIAILLVVFVGLIIGLVAANPVYNYLMAQEPVNGLPLHTFSYWDGIGIYMKIAFIVALVLALPFTLFQVWSFVKPALEEKEQGAALRYIPFALLMLLLGFAFSYFVVFPMAYNFTTSVSERLGLVETYGVVQYFSFLFNIVIPISLMFELPLVIMFLTKLRILNPLRLRKMRRLAYFLMVVIGTFITPPDVISDLMVAVPLILLYEFSVFLSSIVYRKQLEKDAAWEEEFNSLQNT</sequence>
<dbReference type="Pfam" id="PF00902">
    <property type="entry name" value="TatC"/>
    <property type="match status" value="1"/>
</dbReference>
<name>A0A917G3K7_9BACL</name>
<keyword evidence="5" id="KW-0811">Translocation</keyword>
<dbReference type="PANTHER" id="PTHR30371:SF0">
    <property type="entry name" value="SEC-INDEPENDENT PROTEIN TRANSLOCASE PROTEIN TATC, CHLOROPLASTIC-RELATED"/>
    <property type="match status" value="1"/>
</dbReference>
<feature type="transmembrane region" description="Helical" evidence="5">
    <location>
        <begin position="225"/>
        <end position="243"/>
    </location>
</feature>
<dbReference type="GO" id="GO:0065002">
    <property type="term" value="P:intracellular protein transmembrane transport"/>
    <property type="evidence" value="ECO:0007669"/>
    <property type="project" value="TreeGrafter"/>
</dbReference>
<reference evidence="6" key="2">
    <citation type="submission" date="2020-09" db="EMBL/GenBank/DDBJ databases">
        <authorList>
            <person name="Sun Q."/>
            <person name="Zhou Y."/>
        </authorList>
    </citation>
    <scope>NUCLEOTIDE SEQUENCE</scope>
    <source>
        <strain evidence="6">CGMCC 1.12987</strain>
    </source>
</reference>
<reference evidence="6" key="1">
    <citation type="journal article" date="2014" name="Int. J. Syst. Evol. Microbiol.">
        <title>Complete genome sequence of Corynebacterium casei LMG S-19264T (=DSM 44701T), isolated from a smear-ripened cheese.</title>
        <authorList>
            <consortium name="US DOE Joint Genome Institute (JGI-PGF)"/>
            <person name="Walter F."/>
            <person name="Albersmeier A."/>
            <person name="Kalinowski J."/>
            <person name="Ruckert C."/>
        </authorList>
    </citation>
    <scope>NUCLEOTIDE SEQUENCE</scope>
    <source>
        <strain evidence="6">CGMCC 1.12987</strain>
    </source>
</reference>
<evidence type="ECO:0000256" key="3">
    <source>
        <dbReference type="ARBA" id="ARBA00022989"/>
    </source>
</evidence>
<evidence type="ECO:0000256" key="4">
    <source>
        <dbReference type="ARBA" id="ARBA00023136"/>
    </source>
</evidence>
<dbReference type="HAMAP" id="MF_00902">
    <property type="entry name" value="TatC"/>
    <property type="match status" value="1"/>
</dbReference>
<organism evidence="6 7">
    <name type="scientific">Paenibacillus abyssi</name>
    <dbReference type="NCBI Taxonomy" id="1340531"/>
    <lineage>
        <taxon>Bacteria</taxon>
        <taxon>Bacillati</taxon>
        <taxon>Bacillota</taxon>
        <taxon>Bacilli</taxon>
        <taxon>Bacillales</taxon>
        <taxon>Paenibacillaceae</taxon>
        <taxon>Paenibacillus</taxon>
    </lineage>
</organism>
<gene>
    <name evidence="5 6" type="primary">tatC</name>
    <name evidence="6" type="ORF">GCM10010916_42530</name>
</gene>
<feature type="transmembrane region" description="Helical" evidence="5">
    <location>
        <begin position="115"/>
        <end position="139"/>
    </location>
</feature>
<dbReference type="PROSITE" id="PS01218">
    <property type="entry name" value="TATC"/>
    <property type="match status" value="1"/>
</dbReference>
<dbReference type="NCBIfam" id="TIGR00945">
    <property type="entry name" value="tatC"/>
    <property type="match status" value="1"/>
</dbReference>
<keyword evidence="4 5" id="KW-0472">Membrane</keyword>
<dbReference type="GO" id="GO:0009977">
    <property type="term" value="F:proton motive force dependent protein transmembrane transporter activity"/>
    <property type="evidence" value="ECO:0007669"/>
    <property type="project" value="TreeGrafter"/>
</dbReference>
<feature type="transmembrane region" description="Helical" evidence="5">
    <location>
        <begin position="159"/>
        <end position="181"/>
    </location>
</feature>
<accession>A0A917G3K7</accession>
<keyword evidence="5" id="KW-1003">Cell membrane</keyword>
<dbReference type="GO" id="GO:0033281">
    <property type="term" value="C:TAT protein transport complex"/>
    <property type="evidence" value="ECO:0007669"/>
    <property type="project" value="UniProtKB-UniRule"/>
</dbReference>
<dbReference type="PANTHER" id="PTHR30371">
    <property type="entry name" value="SEC-INDEPENDENT PROTEIN TRANSLOCASE PROTEIN TATC"/>
    <property type="match status" value="1"/>
</dbReference>
<proteinExistence type="inferred from homology"/>
<dbReference type="InterPro" id="IPR002033">
    <property type="entry name" value="TatC"/>
</dbReference>
<evidence type="ECO:0000256" key="1">
    <source>
        <dbReference type="ARBA" id="ARBA00004141"/>
    </source>
</evidence>
<evidence type="ECO:0000313" key="7">
    <source>
        <dbReference type="Proteomes" id="UP000644756"/>
    </source>
</evidence>
<dbReference type="EMBL" id="BMGR01000017">
    <property type="protein sequence ID" value="GGG21277.1"/>
    <property type="molecule type" value="Genomic_DNA"/>
</dbReference>
<evidence type="ECO:0000313" key="6">
    <source>
        <dbReference type="EMBL" id="GGG21277.1"/>
    </source>
</evidence>
<dbReference type="AlphaFoldDB" id="A0A917G3K7"/>
<comment type="caution">
    <text evidence="6">The sequence shown here is derived from an EMBL/GenBank/DDBJ whole genome shotgun (WGS) entry which is preliminary data.</text>
</comment>
<keyword evidence="5" id="KW-0653">Protein transport</keyword>
<keyword evidence="3 5" id="KW-1133">Transmembrane helix</keyword>
<dbReference type="InterPro" id="IPR019820">
    <property type="entry name" value="Sec-indep_translocase_CS"/>
</dbReference>
<dbReference type="Proteomes" id="UP000644756">
    <property type="component" value="Unassembled WGS sequence"/>
</dbReference>
<evidence type="ECO:0000256" key="5">
    <source>
        <dbReference type="HAMAP-Rule" id="MF_00902"/>
    </source>
</evidence>
<comment type="similarity">
    <text evidence="5">Belongs to the TatC family.</text>
</comment>
<keyword evidence="7" id="KW-1185">Reference proteome</keyword>
<comment type="subcellular location">
    <subcellularLocation>
        <location evidence="5">Cell membrane</location>
        <topology evidence="5">Multi-pass membrane protein</topology>
    </subcellularLocation>
    <subcellularLocation>
        <location evidence="1">Membrane</location>
        <topology evidence="1">Multi-pass membrane protein</topology>
    </subcellularLocation>
</comment>
<dbReference type="GO" id="GO:0043953">
    <property type="term" value="P:protein transport by the Tat complex"/>
    <property type="evidence" value="ECO:0007669"/>
    <property type="project" value="UniProtKB-UniRule"/>
</dbReference>
<keyword evidence="2 5" id="KW-0812">Transmembrane</keyword>
<feature type="transmembrane region" description="Helical" evidence="5">
    <location>
        <begin position="28"/>
        <end position="53"/>
    </location>
</feature>